<dbReference type="Proteomes" id="UP000183832">
    <property type="component" value="Unassembled WGS sequence"/>
</dbReference>
<sequence length="173" mass="20400">MMIKEVLVLYSICFVLVEVQLSEVNNSRCESKSCEEFPKYPTKILNTFNLLWPNLSKEKRSMELQHNSIFTERKLCESQSAFIRPQKLKNVNEEMKLIVNHQNFTQIVRFETCSSENFPCTYNIYPKSVKSHCRQNYSIIQLLAYDENQNCLKIDQFKIPSSCECIISNENDY</sequence>
<evidence type="ECO:0000256" key="4">
    <source>
        <dbReference type="SAM" id="SignalP"/>
    </source>
</evidence>
<name>A0A1J1IMQ3_9DIPT</name>
<reference evidence="6 7" key="1">
    <citation type="submission" date="2015-04" db="EMBL/GenBank/DDBJ databases">
        <authorList>
            <person name="Syromyatnikov M.Y."/>
            <person name="Popov V.N."/>
        </authorList>
    </citation>
    <scope>NUCLEOTIDE SEQUENCE [LARGE SCALE GENOMIC DNA]</scope>
</reference>
<dbReference type="Pfam" id="PF16077">
    <property type="entry name" value="Spaetzle"/>
    <property type="match status" value="1"/>
</dbReference>
<keyword evidence="7" id="KW-1185">Reference proteome</keyword>
<evidence type="ECO:0000256" key="1">
    <source>
        <dbReference type="ARBA" id="ARBA00022729"/>
    </source>
</evidence>
<dbReference type="STRING" id="568069.A0A1J1IMQ3"/>
<dbReference type="GO" id="GO:0008083">
    <property type="term" value="F:growth factor activity"/>
    <property type="evidence" value="ECO:0007669"/>
    <property type="project" value="TreeGrafter"/>
</dbReference>
<keyword evidence="3" id="KW-0325">Glycoprotein</keyword>
<dbReference type="PANTHER" id="PTHR23199:SF12">
    <property type="entry name" value="NEUROTROPHIN 1-RELATED"/>
    <property type="match status" value="1"/>
</dbReference>
<keyword evidence="1 4" id="KW-0732">Signal</keyword>
<dbReference type="GO" id="GO:0045087">
    <property type="term" value="P:innate immune response"/>
    <property type="evidence" value="ECO:0007669"/>
    <property type="project" value="TreeGrafter"/>
</dbReference>
<feature type="chain" id="PRO_5009619164" evidence="4">
    <location>
        <begin position="23"/>
        <end position="173"/>
    </location>
</feature>
<dbReference type="PANTHER" id="PTHR23199">
    <property type="entry name" value="NEUROTROPHIN 1-RELATED"/>
    <property type="match status" value="1"/>
</dbReference>
<protein>
    <submittedName>
        <fullName evidence="6">CLUMA_CG014486, isoform A</fullName>
    </submittedName>
</protein>
<evidence type="ECO:0000313" key="6">
    <source>
        <dbReference type="EMBL" id="CRL01507.1"/>
    </source>
</evidence>
<dbReference type="EMBL" id="CVRI01000055">
    <property type="protein sequence ID" value="CRL01507.1"/>
    <property type="molecule type" value="Genomic_DNA"/>
</dbReference>
<dbReference type="InterPro" id="IPR032104">
    <property type="entry name" value="Spaetzle"/>
</dbReference>
<dbReference type="GO" id="GO:0005615">
    <property type="term" value="C:extracellular space"/>
    <property type="evidence" value="ECO:0007669"/>
    <property type="project" value="UniProtKB-ARBA"/>
</dbReference>
<evidence type="ECO:0000259" key="5">
    <source>
        <dbReference type="Pfam" id="PF16077"/>
    </source>
</evidence>
<dbReference type="SUPFAM" id="SSF57501">
    <property type="entry name" value="Cystine-knot cytokines"/>
    <property type="match status" value="1"/>
</dbReference>
<evidence type="ECO:0000313" key="7">
    <source>
        <dbReference type="Proteomes" id="UP000183832"/>
    </source>
</evidence>
<dbReference type="GO" id="GO:0021556">
    <property type="term" value="P:central nervous system formation"/>
    <property type="evidence" value="ECO:0007669"/>
    <property type="project" value="TreeGrafter"/>
</dbReference>
<feature type="signal peptide" evidence="4">
    <location>
        <begin position="1"/>
        <end position="22"/>
    </location>
</feature>
<keyword evidence="2" id="KW-1015">Disulfide bond</keyword>
<dbReference type="Gene3D" id="2.10.90.10">
    <property type="entry name" value="Cystine-knot cytokines"/>
    <property type="match status" value="1"/>
</dbReference>
<dbReference type="InterPro" id="IPR029034">
    <property type="entry name" value="Cystine-knot_cytokine"/>
</dbReference>
<dbReference type="InterPro" id="IPR052444">
    <property type="entry name" value="Spz/Toll_ligand-like"/>
</dbReference>
<evidence type="ECO:0000256" key="3">
    <source>
        <dbReference type="ARBA" id="ARBA00023180"/>
    </source>
</evidence>
<dbReference type="OrthoDB" id="6359065at2759"/>
<evidence type="ECO:0000256" key="2">
    <source>
        <dbReference type="ARBA" id="ARBA00023157"/>
    </source>
</evidence>
<gene>
    <name evidence="6" type="primary">similar to GE20606</name>
    <name evidence="6" type="ORF">CLUMA_CG014486</name>
</gene>
<proteinExistence type="predicted"/>
<dbReference type="AlphaFoldDB" id="A0A1J1IMQ3"/>
<accession>A0A1J1IMQ3</accession>
<dbReference type="GO" id="GO:0005121">
    <property type="term" value="F:Toll binding"/>
    <property type="evidence" value="ECO:0007669"/>
    <property type="project" value="TreeGrafter"/>
</dbReference>
<feature type="domain" description="Spaetzle" evidence="5">
    <location>
        <begin position="74"/>
        <end position="166"/>
    </location>
</feature>
<organism evidence="6 7">
    <name type="scientific">Clunio marinus</name>
    <dbReference type="NCBI Taxonomy" id="568069"/>
    <lineage>
        <taxon>Eukaryota</taxon>
        <taxon>Metazoa</taxon>
        <taxon>Ecdysozoa</taxon>
        <taxon>Arthropoda</taxon>
        <taxon>Hexapoda</taxon>
        <taxon>Insecta</taxon>
        <taxon>Pterygota</taxon>
        <taxon>Neoptera</taxon>
        <taxon>Endopterygota</taxon>
        <taxon>Diptera</taxon>
        <taxon>Nematocera</taxon>
        <taxon>Chironomoidea</taxon>
        <taxon>Chironomidae</taxon>
        <taxon>Clunio</taxon>
    </lineage>
</organism>